<protein>
    <submittedName>
        <fullName evidence="2">Toll/interleukin-1 receptor domain-containing protein</fullName>
    </submittedName>
</protein>
<sequence>MKHWEKKANGWVFLSHSSKDYESVKLVRNYLEDNGFSALMFYLKCLEDKDKEDFVQNIIKWEIESRNIFVLCNSEGAKSSDWVMKEFEYVKTLENKIIKEIDMETFKYKKATALSVLDTLINNATLYFIYHSDNKEIVIKIYDFLNIKGFKILKNYSNTTSNTNNKKSENFASAIEEASEQGTILIFLSKKVLDSKWFWTEKEIALDTNNKNFIIPIVLDDVEINEFPAFKNSTYIVTLNSNSYDEENDLIKVENMINRVIRDKKILGEQNEA</sequence>
<name>A0AA46S022_9BACT</name>
<dbReference type="EMBL" id="CP099556">
    <property type="protein sequence ID" value="UYF42695.1"/>
    <property type="molecule type" value="Genomic_DNA"/>
</dbReference>
<keyword evidence="2" id="KW-0675">Receptor</keyword>
<evidence type="ECO:0000259" key="1">
    <source>
        <dbReference type="Pfam" id="PF13676"/>
    </source>
</evidence>
<evidence type="ECO:0000313" key="2">
    <source>
        <dbReference type="EMBL" id="UYF42695.1"/>
    </source>
</evidence>
<dbReference type="AlphaFoldDB" id="A0AA46S022"/>
<dbReference type="InterPro" id="IPR035897">
    <property type="entry name" value="Toll_tir_struct_dom_sf"/>
</dbReference>
<reference evidence="2" key="1">
    <citation type="journal article" date="2022" name="Front. Microbiol.">
        <title>Species classification and novel plasmid identifications in Arcobacter cryaerophilus and Arcobacter cryaerophilus-like organisms.</title>
        <authorList>
            <person name="Zhou G."/>
            <person name="Wang M."/>
            <person name="Wang H."/>
            <person name="Chen X."/>
            <person name="Gu Y."/>
            <person name="Shao Z."/>
            <person name="Zhang J."/>
            <person name="Zhang M."/>
        </authorList>
    </citation>
    <scope>NUCLEOTIDE SEQUENCE</scope>
    <source>
        <strain evidence="2">ICDCAC48</strain>
    </source>
</reference>
<feature type="domain" description="TIR" evidence="1">
    <location>
        <begin position="130"/>
        <end position="245"/>
    </location>
</feature>
<gene>
    <name evidence="2" type="ORF">NGX11_07215</name>
</gene>
<dbReference type="RefSeq" id="WP_263514236.1">
    <property type="nucleotide sequence ID" value="NZ_CP099556.1"/>
</dbReference>
<dbReference type="GO" id="GO:0007165">
    <property type="term" value="P:signal transduction"/>
    <property type="evidence" value="ECO:0007669"/>
    <property type="project" value="InterPro"/>
</dbReference>
<accession>A0AA46S022</accession>
<dbReference type="Gene3D" id="3.40.50.10140">
    <property type="entry name" value="Toll/interleukin-1 receptor homology (TIR) domain"/>
    <property type="match status" value="2"/>
</dbReference>
<dbReference type="Proteomes" id="UP001164100">
    <property type="component" value="Chromosome"/>
</dbReference>
<dbReference type="Pfam" id="PF13676">
    <property type="entry name" value="TIR_2"/>
    <property type="match status" value="2"/>
</dbReference>
<proteinExistence type="predicted"/>
<dbReference type="SUPFAM" id="SSF52200">
    <property type="entry name" value="Toll/Interleukin receptor TIR domain"/>
    <property type="match status" value="2"/>
</dbReference>
<evidence type="ECO:0000313" key="3">
    <source>
        <dbReference type="Proteomes" id="UP001164100"/>
    </source>
</evidence>
<organism evidence="2 3">
    <name type="scientific">Aliarcobacter cryaerophilus</name>
    <dbReference type="NCBI Taxonomy" id="28198"/>
    <lineage>
        <taxon>Bacteria</taxon>
        <taxon>Pseudomonadati</taxon>
        <taxon>Campylobacterota</taxon>
        <taxon>Epsilonproteobacteria</taxon>
        <taxon>Campylobacterales</taxon>
        <taxon>Arcobacteraceae</taxon>
        <taxon>Aliarcobacter</taxon>
    </lineage>
</organism>
<feature type="domain" description="TIR" evidence="1">
    <location>
        <begin position="12"/>
        <end position="92"/>
    </location>
</feature>
<dbReference type="InterPro" id="IPR000157">
    <property type="entry name" value="TIR_dom"/>
</dbReference>